<dbReference type="InterPro" id="IPR053134">
    <property type="entry name" value="RNA-dir_DNA_polymerase"/>
</dbReference>
<organism evidence="1 2">
    <name type="scientific">Dipteronia dyeriana</name>
    <dbReference type="NCBI Taxonomy" id="168575"/>
    <lineage>
        <taxon>Eukaryota</taxon>
        <taxon>Viridiplantae</taxon>
        <taxon>Streptophyta</taxon>
        <taxon>Embryophyta</taxon>
        <taxon>Tracheophyta</taxon>
        <taxon>Spermatophyta</taxon>
        <taxon>Magnoliopsida</taxon>
        <taxon>eudicotyledons</taxon>
        <taxon>Gunneridae</taxon>
        <taxon>Pentapetalae</taxon>
        <taxon>rosids</taxon>
        <taxon>malvids</taxon>
        <taxon>Sapindales</taxon>
        <taxon>Sapindaceae</taxon>
        <taxon>Hippocastanoideae</taxon>
        <taxon>Acereae</taxon>
        <taxon>Dipteronia</taxon>
    </lineage>
</organism>
<sequence>MEKSIFLHQASLQEDANPTKAFYSGMSPTNLLLGNEECETLLQQGLIEPTSSPWACQAFYVEKRSEQLRGKKRLVIDYKSLNLFLQDDKFPVLRANSSFSQLPGDTIFSKFDLK</sequence>
<dbReference type="AlphaFoldDB" id="A0AAD9TFZ3"/>
<accession>A0AAD9TFZ3</accession>
<dbReference type="Gene3D" id="3.10.10.10">
    <property type="entry name" value="HIV Type 1 Reverse Transcriptase, subunit A, domain 1"/>
    <property type="match status" value="1"/>
</dbReference>
<dbReference type="PANTHER" id="PTHR24559">
    <property type="entry name" value="TRANSPOSON TY3-I GAG-POL POLYPROTEIN"/>
    <property type="match status" value="1"/>
</dbReference>
<name>A0AAD9TFZ3_9ROSI</name>
<protein>
    <submittedName>
        <fullName evidence="1">Uncharacterized protein</fullName>
    </submittedName>
</protein>
<comment type="caution">
    <text evidence="1">The sequence shown here is derived from an EMBL/GenBank/DDBJ whole genome shotgun (WGS) entry which is preliminary data.</text>
</comment>
<gene>
    <name evidence="1" type="ORF">Ddye_029686</name>
</gene>
<keyword evidence="2" id="KW-1185">Reference proteome</keyword>
<dbReference type="SUPFAM" id="SSF56672">
    <property type="entry name" value="DNA/RNA polymerases"/>
    <property type="match status" value="1"/>
</dbReference>
<proteinExistence type="predicted"/>
<dbReference type="PANTHER" id="PTHR24559:SF444">
    <property type="entry name" value="REVERSE TRANSCRIPTASE DOMAIN-CONTAINING PROTEIN"/>
    <property type="match status" value="1"/>
</dbReference>
<dbReference type="InterPro" id="IPR043502">
    <property type="entry name" value="DNA/RNA_pol_sf"/>
</dbReference>
<dbReference type="Proteomes" id="UP001280121">
    <property type="component" value="Unassembled WGS sequence"/>
</dbReference>
<reference evidence="1" key="1">
    <citation type="journal article" date="2023" name="Plant J.">
        <title>Genome sequences and population genomics provide insights into the demographic history, inbreeding, and mutation load of two 'living fossil' tree species of Dipteronia.</title>
        <authorList>
            <person name="Feng Y."/>
            <person name="Comes H.P."/>
            <person name="Chen J."/>
            <person name="Zhu S."/>
            <person name="Lu R."/>
            <person name="Zhang X."/>
            <person name="Li P."/>
            <person name="Qiu J."/>
            <person name="Olsen K.M."/>
            <person name="Qiu Y."/>
        </authorList>
    </citation>
    <scope>NUCLEOTIDE SEQUENCE</scope>
    <source>
        <strain evidence="1">KIB01</strain>
    </source>
</reference>
<evidence type="ECO:0000313" key="1">
    <source>
        <dbReference type="EMBL" id="KAK2634894.1"/>
    </source>
</evidence>
<dbReference type="EMBL" id="JANJYI010000009">
    <property type="protein sequence ID" value="KAK2634894.1"/>
    <property type="molecule type" value="Genomic_DNA"/>
</dbReference>
<evidence type="ECO:0000313" key="2">
    <source>
        <dbReference type="Proteomes" id="UP001280121"/>
    </source>
</evidence>